<dbReference type="PANTHER" id="PTHR11439:SF495">
    <property type="entry name" value="REVERSE TRANSCRIPTASE, RNA-DEPENDENT DNA POLYMERASE-RELATED"/>
    <property type="match status" value="1"/>
</dbReference>
<feature type="region of interest" description="Disordered" evidence="1">
    <location>
        <begin position="370"/>
        <end position="440"/>
    </location>
</feature>
<accession>A0A6L2MTP4</accession>
<organism evidence="2">
    <name type="scientific">Tanacetum cinerariifolium</name>
    <name type="common">Dalmatian daisy</name>
    <name type="synonym">Chrysanthemum cinerariifolium</name>
    <dbReference type="NCBI Taxonomy" id="118510"/>
    <lineage>
        <taxon>Eukaryota</taxon>
        <taxon>Viridiplantae</taxon>
        <taxon>Streptophyta</taxon>
        <taxon>Embryophyta</taxon>
        <taxon>Tracheophyta</taxon>
        <taxon>Spermatophyta</taxon>
        <taxon>Magnoliopsida</taxon>
        <taxon>eudicotyledons</taxon>
        <taxon>Gunneridae</taxon>
        <taxon>Pentapetalae</taxon>
        <taxon>asterids</taxon>
        <taxon>campanulids</taxon>
        <taxon>Asterales</taxon>
        <taxon>Asteraceae</taxon>
        <taxon>Asteroideae</taxon>
        <taxon>Anthemideae</taxon>
        <taxon>Anthemidinae</taxon>
        <taxon>Tanacetum</taxon>
    </lineage>
</organism>
<evidence type="ECO:0000313" key="2">
    <source>
        <dbReference type="EMBL" id="GEU77366.1"/>
    </source>
</evidence>
<feature type="compositionally biased region" description="Acidic residues" evidence="1">
    <location>
        <begin position="223"/>
        <end position="237"/>
    </location>
</feature>
<feature type="compositionally biased region" description="Basic and acidic residues" evidence="1">
    <location>
        <begin position="180"/>
        <end position="207"/>
    </location>
</feature>
<evidence type="ECO:0000256" key="1">
    <source>
        <dbReference type="SAM" id="MobiDB-lite"/>
    </source>
</evidence>
<dbReference type="PANTHER" id="PTHR11439">
    <property type="entry name" value="GAG-POL-RELATED RETROTRANSPOSON"/>
    <property type="match status" value="1"/>
</dbReference>
<gene>
    <name evidence="2" type="ORF">Tci_049344</name>
</gene>
<feature type="region of interest" description="Disordered" evidence="1">
    <location>
        <begin position="169"/>
        <end position="273"/>
    </location>
</feature>
<dbReference type="EMBL" id="BKCJ010007458">
    <property type="protein sequence ID" value="GEU77366.1"/>
    <property type="molecule type" value="Genomic_DNA"/>
</dbReference>
<dbReference type="AlphaFoldDB" id="A0A6L2MTP4"/>
<comment type="caution">
    <text evidence="2">The sequence shown here is derived from an EMBL/GenBank/DDBJ whole genome shotgun (WGS) entry which is preliminary data.</text>
</comment>
<dbReference type="CDD" id="cd09272">
    <property type="entry name" value="RNase_HI_RT_Ty1"/>
    <property type="match status" value="1"/>
</dbReference>
<protein>
    <submittedName>
        <fullName evidence="2">Ribonuclease H</fullName>
    </submittedName>
</protein>
<feature type="compositionally biased region" description="Basic and acidic residues" evidence="1">
    <location>
        <begin position="395"/>
        <end position="405"/>
    </location>
</feature>
<feature type="compositionally biased region" description="Basic and acidic residues" evidence="1">
    <location>
        <begin position="372"/>
        <end position="381"/>
    </location>
</feature>
<feature type="compositionally biased region" description="Basic and acidic residues" evidence="1">
    <location>
        <begin position="430"/>
        <end position="440"/>
    </location>
</feature>
<feature type="compositionally biased region" description="Acidic residues" evidence="1">
    <location>
        <begin position="406"/>
        <end position="429"/>
    </location>
</feature>
<reference evidence="2" key="1">
    <citation type="journal article" date="2019" name="Sci. Rep.">
        <title>Draft genome of Tanacetum cinerariifolium, the natural source of mosquito coil.</title>
        <authorList>
            <person name="Yamashiro T."/>
            <person name="Shiraishi A."/>
            <person name="Satake H."/>
            <person name="Nakayama K."/>
        </authorList>
    </citation>
    <scope>NUCLEOTIDE SEQUENCE</scope>
</reference>
<proteinExistence type="predicted"/>
<feature type="compositionally biased region" description="Basic and acidic residues" evidence="1">
    <location>
        <begin position="251"/>
        <end position="265"/>
    </location>
</feature>
<name>A0A6L2MTP4_TANCI</name>
<sequence length="536" mass="61408">MGLWTALQCLQQKPSVSLSACCAQVLWMRTQLTDYGFHFDKIPMYCDSKAAIAISCNPVQYSRTKHIDVRYHFIKEKVKKGIVELFFVRTEYQLAELFTKALPEETFKYLVRRLGIELLSEVALPEDAQYEEVRKKSLKDFHKTHLSDSCTITKIAPSATKIKPSVTNESTGVKLGVPDVTKEESFEKNDSHDGITQSDNEKGSDFEHETDENVSGSESDQEKNEEEDETYEEEKEDEYARTPSYYSPTNDEDKTNVDDNAKGDKDEEMDYTTSQLYDNVDIRLNEPVDTDEGFIQKEGTNAEMTNVQQGNENLEISQVIEDAYILIDKIDKSESYLVAPEHRDCYDGLIKSYDHDKSLFSTYDKVYSLKRSQKDKDKDEDPSTGSDRGLKKRKTSNDAEPTKEEPEFEVADSDMPQDQEENPGNDDEEPKGKGQHSDFSKSHVPIMLSWNMTEECYKALLEKPDWENPEGDDYPFDLTKPPPLVKIRNRQKVPVDYFFNKCLKYLQGGISTMTYMTSLTKTKATQYDLPGIENIA</sequence>